<evidence type="ECO:0000256" key="8">
    <source>
        <dbReference type="ARBA" id="ARBA00044876"/>
    </source>
</evidence>
<feature type="transmembrane region" description="Helical" evidence="26">
    <location>
        <begin position="194"/>
        <end position="216"/>
    </location>
</feature>
<evidence type="ECO:0000256" key="18">
    <source>
        <dbReference type="ARBA" id="ARBA00044912"/>
    </source>
</evidence>
<dbReference type="InterPro" id="IPR011701">
    <property type="entry name" value="MFS"/>
</dbReference>
<comment type="catalytic activity">
    <reaction evidence="20">
        <text>L-lysyl-glycine(out) = L-lysyl-glycine(in)</text>
        <dbReference type="Rhea" id="RHEA:79407"/>
        <dbReference type="ChEBI" id="CHEBI:191202"/>
    </reaction>
</comment>
<feature type="region of interest" description="Disordered" evidence="25">
    <location>
        <begin position="261"/>
        <end position="296"/>
    </location>
</feature>
<evidence type="ECO:0000256" key="1">
    <source>
        <dbReference type="ARBA" id="ARBA00004155"/>
    </source>
</evidence>
<dbReference type="Gene3D" id="1.20.1250.20">
    <property type="entry name" value="MFS general substrate transporter like domains"/>
    <property type="match status" value="2"/>
</dbReference>
<comment type="catalytic activity">
    <reaction evidence="10">
        <text>L-alpha-aminoacyl-L-arginine(out) = L-alpha-aminoacyl-L-arginine(in)</text>
        <dbReference type="Rhea" id="RHEA:79367"/>
        <dbReference type="ChEBI" id="CHEBI:229968"/>
    </reaction>
</comment>
<comment type="catalytic activity">
    <reaction evidence="16">
        <text>L-lysyl-L-lysine(out) = L-lysyl-L-lysine(in)</text>
        <dbReference type="Rhea" id="RHEA:79403"/>
        <dbReference type="ChEBI" id="CHEBI:229956"/>
    </reaction>
</comment>
<feature type="transmembrane region" description="Helical" evidence="26">
    <location>
        <begin position="20"/>
        <end position="39"/>
    </location>
</feature>
<evidence type="ECO:0000256" key="21">
    <source>
        <dbReference type="ARBA" id="ARBA00044985"/>
    </source>
</evidence>
<comment type="catalytic activity">
    <reaction evidence="9">
        <text>L-histidyl-glycine(out) = L-histidyl-glycine(in)</text>
        <dbReference type="Rhea" id="RHEA:79395"/>
        <dbReference type="ChEBI" id="CHEBI:229957"/>
    </reaction>
</comment>
<protein>
    <recommendedName>
        <fullName evidence="21">Lysosomal dipeptide transporter MFSD1</fullName>
    </recommendedName>
    <alternativeName>
        <fullName evidence="22">Major facilitator superfamily domain-containing protein 1</fullName>
    </alternativeName>
</protein>
<comment type="catalytic activity">
    <reaction evidence="18">
        <text>L-histidyl-L-alpha-amino acid(out) = L-histidyl-L-alpha-amino acid(in)</text>
        <dbReference type="Rhea" id="RHEA:79379"/>
        <dbReference type="ChEBI" id="CHEBI:229964"/>
    </reaction>
</comment>
<keyword evidence="4 26" id="KW-0812">Transmembrane</keyword>
<evidence type="ECO:0000256" key="10">
    <source>
        <dbReference type="ARBA" id="ARBA00044881"/>
    </source>
</evidence>
<evidence type="ECO:0000256" key="23">
    <source>
        <dbReference type="ARBA" id="ARBA00045709"/>
    </source>
</evidence>
<comment type="catalytic activity">
    <reaction evidence="15">
        <text>L-arginyl-L-alpha-amino acid(out) = L-arginyl-L-alpha-amino acid(in)</text>
        <dbReference type="Rhea" id="RHEA:79371"/>
        <dbReference type="ChEBI" id="CHEBI:84315"/>
    </reaction>
</comment>
<evidence type="ECO:0000256" key="16">
    <source>
        <dbReference type="ARBA" id="ARBA00044900"/>
    </source>
</evidence>
<comment type="catalytic activity">
    <reaction evidence="14">
        <text>L-aspartyl-L-lysine(out) = L-aspartyl-L-lysine(in)</text>
        <dbReference type="Rhea" id="RHEA:79411"/>
        <dbReference type="ChEBI" id="CHEBI:229953"/>
    </reaction>
</comment>
<feature type="transmembrane region" description="Helical" evidence="26">
    <location>
        <begin position="489"/>
        <end position="509"/>
    </location>
</feature>
<evidence type="ECO:0000256" key="3">
    <source>
        <dbReference type="ARBA" id="ARBA00022448"/>
    </source>
</evidence>
<comment type="function">
    <text evidence="23">Lysosomal dipeptide uniporter that selectively exports lysine, arginine or histidine-containing dipeptides with a net positive charge from the lysosome lumen into the cytosol. Could play a role in a specific type of protein O-glycosylation indirectly regulating macrophages migration and tissue invasion. Also essential for liver homeostasis.</text>
</comment>
<comment type="catalytic activity">
    <reaction evidence="19">
        <text>L-alanyl-L-lysine(out) = L-alanyl-L-lysine(in)</text>
        <dbReference type="Rhea" id="RHEA:79415"/>
        <dbReference type="ChEBI" id="CHEBI:192470"/>
    </reaction>
</comment>
<evidence type="ECO:0000256" key="7">
    <source>
        <dbReference type="ARBA" id="ARBA00023228"/>
    </source>
</evidence>
<organism evidence="27">
    <name type="scientific">Chaetoceros debilis</name>
    <dbReference type="NCBI Taxonomy" id="122233"/>
    <lineage>
        <taxon>Eukaryota</taxon>
        <taxon>Sar</taxon>
        <taxon>Stramenopiles</taxon>
        <taxon>Ochrophyta</taxon>
        <taxon>Bacillariophyta</taxon>
        <taxon>Coscinodiscophyceae</taxon>
        <taxon>Chaetocerotophycidae</taxon>
        <taxon>Chaetocerotales</taxon>
        <taxon>Chaetocerotaceae</taxon>
        <taxon>Chaetoceros</taxon>
    </lineage>
</organism>
<evidence type="ECO:0000256" key="20">
    <source>
        <dbReference type="ARBA" id="ARBA00044924"/>
    </source>
</evidence>
<comment type="subunit">
    <text evidence="24">Homodimer. Interacts with lysosomal protein GLMP (via lumenal domain); the interaction starts while both proteins are still in the endoplasmic reticulum and is required for stabilization of MFSD1 in lysosomes but has no direct effect on its targeting to lysosomes or transporter activity.</text>
</comment>
<evidence type="ECO:0000256" key="17">
    <source>
        <dbReference type="ARBA" id="ARBA00044903"/>
    </source>
</evidence>
<accession>A0A7S3QJB8</accession>
<evidence type="ECO:0000256" key="4">
    <source>
        <dbReference type="ARBA" id="ARBA00022692"/>
    </source>
</evidence>
<name>A0A7S3QJB8_9STRA</name>
<feature type="compositionally biased region" description="Polar residues" evidence="25">
    <location>
        <begin position="284"/>
        <end position="296"/>
    </location>
</feature>
<feature type="transmembrane region" description="Helical" evidence="26">
    <location>
        <begin position="104"/>
        <end position="124"/>
    </location>
</feature>
<feature type="transmembrane region" description="Helical" evidence="26">
    <location>
        <begin position="327"/>
        <end position="348"/>
    </location>
</feature>
<comment type="catalytic activity">
    <reaction evidence="17">
        <text>L-arginyl-glycine(out) = L-arginyl-glycine(in)</text>
        <dbReference type="Rhea" id="RHEA:79391"/>
        <dbReference type="ChEBI" id="CHEBI:229955"/>
    </reaction>
</comment>
<comment type="catalytic activity">
    <reaction evidence="12">
        <text>L-lysyl-L-alpha-amino acid(out) = L-lysyl-L-alpha-amino acid(in)</text>
        <dbReference type="Rhea" id="RHEA:79387"/>
        <dbReference type="ChEBI" id="CHEBI:229965"/>
    </reaction>
</comment>
<evidence type="ECO:0000256" key="6">
    <source>
        <dbReference type="ARBA" id="ARBA00023136"/>
    </source>
</evidence>
<evidence type="ECO:0000256" key="5">
    <source>
        <dbReference type="ARBA" id="ARBA00022989"/>
    </source>
</evidence>
<proteinExistence type="inferred from homology"/>
<feature type="transmembrane region" description="Helical" evidence="26">
    <location>
        <begin position="515"/>
        <end position="535"/>
    </location>
</feature>
<evidence type="ECO:0000256" key="25">
    <source>
        <dbReference type="SAM" id="MobiDB-lite"/>
    </source>
</evidence>
<dbReference type="InterPro" id="IPR036259">
    <property type="entry name" value="MFS_trans_sf"/>
</dbReference>
<dbReference type="GO" id="GO:0005765">
    <property type="term" value="C:lysosomal membrane"/>
    <property type="evidence" value="ECO:0007669"/>
    <property type="project" value="UniProtKB-SubCell"/>
</dbReference>
<comment type="similarity">
    <text evidence="2">Belongs to the major facilitator superfamily.</text>
</comment>
<dbReference type="EMBL" id="HBIO01031463">
    <property type="protein sequence ID" value="CAE0479252.1"/>
    <property type="molecule type" value="Transcribed_RNA"/>
</dbReference>
<keyword evidence="7" id="KW-0458">Lysosome</keyword>
<evidence type="ECO:0000313" key="27">
    <source>
        <dbReference type="EMBL" id="CAE0479252.1"/>
    </source>
</evidence>
<keyword evidence="5 26" id="KW-1133">Transmembrane helix</keyword>
<dbReference type="SUPFAM" id="SSF103473">
    <property type="entry name" value="MFS general substrate transporter"/>
    <property type="match status" value="2"/>
</dbReference>
<reference evidence="27" key="1">
    <citation type="submission" date="2021-01" db="EMBL/GenBank/DDBJ databases">
        <authorList>
            <person name="Corre E."/>
            <person name="Pelletier E."/>
            <person name="Niang G."/>
            <person name="Scheremetjew M."/>
            <person name="Finn R."/>
            <person name="Kale V."/>
            <person name="Holt S."/>
            <person name="Cochrane G."/>
            <person name="Meng A."/>
            <person name="Brown T."/>
            <person name="Cohen L."/>
        </authorList>
    </citation>
    <scope>NUCLEOTIDE SEQUENCE</scope>
    <source>
        <strain evidence="27">MM31A-1</strain>
    </source>
</reference>
<comment type="catalytic activity">
    <reaction evidence="8">
        <text>L-lysyl-L-alanine(out) = L-lysyl-L-alanine(in)</text>
        <dbReference type="Rhea" id="RHEA:79399"/>
        <dbReference type="ChEBI" id="CHEBI:229954"/>
    </reaction>
</comment>
<evidence type="ECO:0000256" key="9">
    <source>
        <dbReference type="ARBA" id="ARBA00044878"/>
    </source>
</evidence>
<dbReference type="PANTHER" id="PTHR23512:SF3">
    <property type="entry name" value="MAJOR FACILITATOR SUPERFAMILY DOMAIN-CONTAINING PROTEIN 1"/>
    <property type="match status" value="1"/>
</dbReference>
<evidence type="ECO:0000256" key="14">
    <source>
        <dbReference type="ARBA" id="ARBA00044898"/>
    </source>
</evidence>
<evidence type="ECO:0000256" key="26">
    <source>
        <dbReference type="SAM" id="Phobius"/>
    </source>
</evidence>
<evidence type="ECO:0000256" key="15">
    <source>
        <dbReference type="ARBA" id="ARBA00044899"/>
    </source>
</evidence>
<keyword evidence="3" id="KW-0813">Transport</keyword>
<dbReference type="GO" id="GO:0022857">
    <property type="term" value="F:transmembrane transporter activity"/>
    <property type="evidence" value="ECO:0007669"/>
    <property type="project" value="InterPro"/>
</dbReference>
<evidence type="ECO:0000256" key="13">
    <source>
        <dbReference type="ARBA" id="ARBA00044893"/>
    </source>
</evidence>
<gene>
    <name evidence="27" type="ORF">CDEB00056_LOCUS24106</name>
</gene>
<comment type="catalytic activity">
    <reaction evidence="11">
        <text>L-alpha-aminoacyl-L-histidine(out) = L-alpha-aminoacyl-L-histidine(in)</text>
        <dbReference type="Rhea" id="RHEA:79375"/>
        <dbReference type="ChEBI" id="CHEBI:229967"/>
    </reaction>
</comment>
<dbReference type="AlphaFoldDB" id="A0A7S3QJB8"/>
<evidence type="ECO:0000256" key="24">
    <source>
        <dbReference type="ARBA" id="ARBA00046376"/>
    </source>
</evidence>
<comment type="subcellular location">
    <subcellularLocation>
        <location evidence="1">Lysosome membrane</location>
        <topology evidence="1">Multi-pass membrane protein</topology>
    </subcellularLocation>
</comment>
<dbReference type="Pfam" id="PF07690">
    <property type="entry name" value="MFS_1"/>
    <property type="match status" value="1"/>
</dbReference>
<evidence type="ECO:0000256" key="11">
    <source>
        <dbReference type="ARBA" id="ARBA00044884"/>
    </source>
</evidence>
<evidence type="ECO:0000256" key="2">
    <source>
        <dbReference type="ARBA" id="ARBA00008335"/>
    </source>
</evidence>
<evidence type="ECO:0000256" key="19">
    <source>
        <dbReference type="ARBA" id="ARBA00044919"/>
    </source>
</evidence>
<comment type="catalytic activity">
    <reaction evidence="13">
        <text>L-alpha-aminoacyl-L-lysine(out) = L-alpha-aminoacyl-L-lysine(in)</text>
        <dbReference type="Rhea" id="RHEA:79383"/>
        <dbReference type="ChEBI" id="CHEBI:229966"/>
    </reaction>
</comment>
<dbReference type="PANTHER" id="PTHR23512">
    <property type="entry name" value="MAJOR FACILITATOR SUPERFAMILY DOMAIN-CONTAINING PROTEIN 1"/>
    <property type="match status" value="1"/>
</dbReference>
<feature type="transmembrane region" description="Helical" evidence="26">
    <location>
        <begin position="583"/>
        <end position="602"/>
    </location>
</feature>
<feature type="transmembrane region" description="Helical" evidence="26">
    <location>
        <begin position="547"/>
        <end position="571"/>
    </location>
</feature>
<sequence>MCQGARSRTANQRGLSSLQLRWYVLFFSCTTMTGVYYSFDIPAALHQQLKDYMTGGTDDVSDDGSGSNYAVMFNLLYSVYSIPNIILPFFGGAMVDHLGADRSAVIFSILTLLGQILFAAGTSIRSWKVMLLGRTVYGLGGESISVATSAINSKWFAGKELALAFGINIAVSRLGSVFNNLISPSLANSHSTPLSIWVGVGLNTLSVLCAVIIYYLTKKGEKECQQYGHDLIQDDSTSAELTVALLEDDGLALQEESTIETSSSHIDSVQENDSNEEDAAGISPSVSDQEQFSSTTEISLTEENQQQNPYPNLIQVFSQVTKFGTMFWLLSASCIVVYGCVLPFNNIASGLLLERNYFTDPPSDCFLQYPNQCTGGYLAPSDGNPSIDQSGTSCSYHAYNRPILPTSLHLQANVSNAEWDKESYDYDYLSESDVDCGDPFWADACTADFCAAQRRATELSGRVMSIPYILSATLSPFCGHLVDRIGKRALIASMASVALIAVHLALALLNCSPVYPLLGQGLAYVGYAAVIWPSVPLTVSEEWIGTAFGAITAVQNIGLALFPMIIAMIYNYSDERYIPNVEFFFVACAAVGTILGIMLNVFDGGALNKKTQ</sequence>
<evidence type="ECO:0000256" key="22">
    <source>
        <dbReference type="ARBA" id="ARBA00045018"/>
    </source>
</evidence>
<dbReference type="InterPro" id="IPR052187">
    <property type="entry name" value="MFSD1"/>
</dbReference>
<evidence type="ECO:0000256" key="12">
    <source>
        <dbReference type="ARBA" id="ARBA00044891"/>
    </source>
</evidence>
<keyword evidence="6 26" id="KW-0472">Membrane</keyword>